<comment type="caution">
    <text evidence="2">The sequence shown here is derived from an EMBL/GenBank/DDBJ whole genome shotgun (WGS) entry which is preliminary data.</text>
</comment>
<name>A0A6A5AGK1_APHAT</name>
<evidence type="ECO:0000256" key="1">
    <source>
        <dbReference type="SAM" id="MobiDB-lite"/>
    </source>
</evidence>
<accession>A0A6A5AGK1</accession>
<evidence type="ECO:0008006" key="4">
    <source>
        <dbReference type="Google" id="ProtNLM"/>
    </source>
</evidence>
<proteinExistence type="predicted"/>
<evidence type="ECO:0000313" key="2">
    <source>
        <dbReference type="EMBL" id="KAF0746935.1"/>
    </source>
</evidence>
<organism evidence="2 3">
    <name type="scientific">Aphanomyces astaci</name>
    <name type="common">Crayfish plague agent</name>
    <dbReference type="NCBI Taxonomy" id="112090"/>
    <lineage>
        <taxon>Eukaryota</taxon>
        <taxon>Sar</taxon>
        <taxon>Stramenopiles</taxon>
        <taxon>Oomycota</taxon>
        <taxon>Saprolegniomycetes</taxon>
        <taxon>Saprolegniales</taxon>
        <taxon>Verrucalvaceae</taxon>
        <taxon>Aphanomyces</taxon>
    </lineage>
</organism>
<dbReference type="VEuPathDB" id="FungiDB:H257_08282"/>
<feature type="region of interest" description="Disordered" evidence="1">
    <location>
        <begin position="1"/>
        <end position="45"/>
    </location>
</feature>
<evidence type="ECO:0000313" key="3">
    <source>
        <dbReference type="Proteomes" id="UP000469452"/>
    </source>
</evidence>
<gene>
    <name evidence="2" type="ORF">AaE_007937</name>
</gene>
<sequence>MSTASSNMDGVDALPVATKRKQVDSVVARPPKQRKDGAHDTGKKKSASWCEESVARLFFLRYKTELANRFDSKNNNQKKEAYEMLASELSLDVNRVYSAKQVKDKFTKMRSEWALTKPSLPRPTGNDVVINAPAHFACMLQYWGSIDGFRRESLFSTDEAEFVEAEGSCDSSDVEDTAVKEEKFTFSRQQNQKKNAKGKTHAEALEAGLVAVKEGLVSLGEAMLHTKPAPAPVVPVVPEHEAATLSDVVAALKTQSAAITQQSNAISKLLEHLLKQ</sequence>
<dbReference type="EMBL" id="VJMI01013759">
    <property type="protein sequence ID" value="KAF0746935.1"/>
    <property type="molecule type" value="Genomic_DNA"/>
</dbReference>
<protein>
    <recommendedName>
        <fullName evidence="4">Myb/SANT-like domain-containing protein</fullName>
    </recommendedName>
</protein>
<dbReference type="Proteomes" id="UP000469452">
    <property type="component" value="Unassembled WGS sequence"/>
</dbReference>
<feature type="compositionally biased region" description="Basic and acidic residues" evidence="1">
    <location>
        <begin position="33"/>
        <end position="43"/>
    </location>
</feature>
<reference evidence="2 3" key="1">
    <citation type="submission" date="2019-06" db="EMBL/GenBank/DDBJ databases">
        <title>Genomics analysis of Aphanomyces spp. identifies a new class of oomycete effector associated with host adaptation.</title>
        <authorList>
            <person name="Gaulin E."/>
        </authorList>
    </citation>
    <scope>NUCLEOTIDE SEQUENCE [LARGE SCALE GENOMIC DNA]</scope>
    <source>
        <strain evidence="2 3">E</strain>
    </source>
</reference>
<dbReference type="AlphaFoldDB" id="A0A6A5AGK1"/>